<proteinExistence type="predicted"/>
<keyword evidence="1" id="KW-0732">Signal</keyword>
<dbReference type="AlphaFoldDB" id="A0A414FTL4"/>
<dbReference type="Proteomes" id="UP000284361">
    <property type="component" value="Unassembled WGS sequence"/>
</dbReference>
<organism evidence="2 3">
    <name type="scientific">Phocaeicola plebeius</name>
    <dbReference type="NCBI Taxonomy" id="310297"/>
    <lineage>
        <taxon>Bacteria</taxon>
        <taxon>Pseudomonadati</taxon>
        <taxon>Bacteroidota</taxon>
        <taxon>Bacteroidia</taxon>
        <taxon>Bacteroidales</taxon>
        <taxon>Bacteroidaceae</taxon>
        <taxon>Phocaeicola</taxon>
    </lineage>
</organism>
<dbReference type="EMBL" id="QSJG01000016">
    <property type="protein sequence ID" value="RHD54136.1"/>
    <property type="molecule type" value="Genomic_DNA"/>
</dbReference>
<gene>
    <name evidence="2" type="ORF">DW789_09045</name>
</gene>
<feature type="chain" id="PRO_5019258576" description="Lipocalin-like domain-containing protein" evidence="1">
    <location>
        <begin position="24"/>
        <end position="139"/>
    </location>
</feature>
<evidence type="ECO:0000313" key="3">
    <source>
        <dbReference type="Proteomes" id="UP000284361"/>
    </source>
</evidence>
<evidence type="ECO:0008006" key="4">
    <source>
        <dbReference type="Google" id="ProtNLM"/>
    </source>
</evidence>
<accession>A0A414FTL4</accession>
<reference evidence="2 3" key="1">
    <citation type="submission" date="2018-08" db="EMBL/GenBank/DDBJ databases">
        <title>A genome reference for cultivated species of the human gut microbiota.</title>
        <authorList>
            <person name="Zou Y."/>
            <person name="Xue W."/>
            <person name="Luo G."/>
        </authorList>
    </citation>
    <scope>NUCLEOTIDE SEQUENCE [LARGE SCALE GENOMIC DNA]</scope>
    <source>
        <strain evidence="2 3">AM31-10</strain>
    </source>
</reference>
<dbReference type="RefSeq" id="WP_118164988.1">
    <property type="nucleotide sequence ID" value="NZ_CAUCUV010000025.1"/>
</dbReference>
<dbReference type="PROSITE" id="PS51257">
    <property type="entry name" value="PROKAR_LIPOPROTEIN"/>
    <property type="match status" value="1"/>
</dbReference>
<evidence type="ECO:0000313" key="2">
    <source>
        <dbReference type="EMBL" id="RHD54136.1"/>
    </source>
</evidence>
<name>A0A414FTL4_9BACT</name>
<comment type="caution">
    <text evidence="2">The sequence shown here is derived from an EMBL/GenBank/DDBJ whole genome shotgun (WGS) entry which is preliminary data.</text>
</comment>
<protein>
    <recommendedName>
        <fullName evidence="4">Lipocalin-like domain-containing protein</fullName>
    </recommendedName>
</protein>
<sequence length="139" mass="15408">MRFKLAMALLALGMATATFTSCGDDTPDKGFELTSYLDGNYTPTNDTCHLSATINGEKVSEKASVTFHTKNLQSGNMVLNNFFEGYASIEIKAFTLIQETEGESIRLTFAGTQQVDETLQFSYSGYVVYGKLYIEFNME</sequence>
<feature type="signal peptide" evidence="1">
    <location>
        <begin position="1"/>
        <end position="23"/>
    </location>
</feature>
<evidence type="ECO:0000256" key="1">
    <source>
        <dbReference type="SAM" id="SignalP"/>
    </source>
</evidence>